<accession>A0A814H1S6</accession>
<dbReference type="OrthoDB" id="8959254at2759"/>
<sequence length="148" mass="16464">MYSLFTALGTDISALALDMDSEAEFVPPHLRTSIIKDEDVNLPHLLLPVGSSSVSYRDEADTTLVVLREPSDPRLLKALSITEFVATFVRYASIMICARPSRRNDLMSHLAIIVNLFCRFGGNAFYSYDQAFAAKAALYLSQKNIKLD</sequence>
<reference evidence="1" key="1">
    <citation type="submission" date="2021-02" db="EMBL/GenBank/DDBJ databases">
        <authorList>
            <person name="Nowell W R."/>
        </authorList>
    </citation>
    <scope>NUCLEOTIDE SEQUENCE</scope>
</reference>
<gene>
    <name evidence="1" type="ORF">GPM918_LOCUS13880</name>
    <name evidence="2" type="ORF">SRO942_LOCUS13880</name>
</gene>
<dbReference type="Proteomes" id="UP000681722">
    <property type="component" value="Unassembled WGS sequence"/>
</dbReference>
<protein>
    <submittedName>
        <fullName evidence="1">Uncharacterized protein</fullName>
    </submittedName>
</protein>
<dbReference type="EMBL" id="CAJOBC010003259">
    <property type="protein sequence ID" value="CAF3774773.1"/>
    <property type="molecule type" value="Genomic_DNA"/>
</dbReference>
<keyword evidence="3" id="KW-1185">Reference proteome</keyword>
<name>A0A814H1S6_9BILA</name>
<comment type="caution">
    <text evidence="1">The sequence shown here is derived from an EMBL/GenBank/DDBJ whole genome shotgun (WGS) entry which is preliminary data.</text>
</comment>
<dbReference type="Proteomes" id="UP000663829">
    <property type="component" value="Unassembled WGS sequence"/>
</dbReference>
<organism evidence="1 3">
    <name type="scientific">Didymodactylos carnosus</name>
    <dbReference type="NCBI Taxonomy" id="1234261"/>
    <lineage>
        <taxon>Eukaryota</taxon>
        <taxon>Metazoa</taxon>
        <taxon>Spiralia</taxon>
        <taxon>Gnathifera</taxon>
        <taxon>Rotifera</taxon>
        <taxon>Eurotatoria</taxon>
        <taxon>Bdelloidea</taxon>
        <taxon>Philodinida</taxon>
        <taxon>Philodinidae</taxon>
        <taxon>Didymodactylos</taxon>
    </lineage>
</organism>
<evidence type="ECO:0000313" key="2">
    <source>
        <dbReference type="EMBL" id="CAF3774773.1"/>
    </source>
</evidence>
<dbReference type="EMBL" id="CAJNOQ010003259">
    <property type="protein sequence ID" value="CAF1003371.1"/>
    <property type="molecule type" value="Genomic_DNA"/>
</dbReference>
<proteinExistence type="predicted"/>
<dbReference type="AlphaFoldDB" id="A0A814H1S6"/>
<evidence type="ECO:0000313" key="1">
    <source>
        <dbReference type="EMBL" id="CAF1003371.1"/>
    </source>
</evidence>
<evidence type="ECO:0000313" key="3">
    <source>
        <dbReference type="Proteomes" id="UP000663829"/>
    </source>
</evidence>